<keyword evidence="1" id="KW-0863">Zinc-finger</keyword>
<sequence>MTTSKFIAMERRVKDLIKEKQILEQKLQDINDKMRRVQLMNNEEEWQEMDESYEECVSPFSQDSEGSFVLSPNTIKVRCQPRKSESEKCLAKKDDSAIEWESRQNDNDNDSEGACGYARKDETCECDLAKACVSPPNDEICDCEIVTRKSQQIYNENLCVAHLKDDECDGEILNGKSQQADNGKHGVYPVKSQICSNETKIDARGVERELRQTQKEETSACRVTTKPCEYDTKTHKRGSEAEMRQADNNNDEKDLRDTCECEEEDGSLPQFNSEMTCPYLKKSKPIQCEAEKDQRSLKWTIPQIDSDELCVLPAKPANQCECNGKEDQREPQSKLSQSDSNLQKMTRVAYAFKDKLRGYQAKKDQRLLKWCNPLIDNEKPPRVYSAKTEPCEYRAKKDQEGSEWKLRQKDNDNKKTCAYVTCAYGEEKDQQALEWDIPQADDEKKICFYPLKTDACEYEKKKDQSSALEWELRKSSSVCSSKPRTSSECGTKPDQLPMKWELRERQPAVNDNEQSCAYTLGAKSSECGAKEEGHSTFQGKLRAKDNNRDLFNTLKKEYEERFAYLEEELRNYHASVLTGNDKISTMDQRIQTVIREKQILEQKLKQSHSGQEQLDVLRKHYEDRITRLEQDLHNYQLSANTHNSKIAELEERMQCLVKEKQLLEEEVKQKKFDMEKTVLDDNKLALRPADDRDRIFELEKSMQALLKEKEFLEQELKQKGCNTANNDRLKDELHDCKRIVRRTDDEITKLEERMQKLKQEKELLELAFKKKEDQLRALQEKEKCNDNEHTQKEFDVCKRKAEAAVAKAAALDERIKTLGQEKEFLESKLRINFLDLCDFLKEIESVQEVRCKECGRVKNLYICLSCGHFGCCRETGAHALAHYRATKHNLAKKMGSALAYNYECQKSSQPASNVCYGGASSISNQFQAPHHSSASTSNAMPSPSSPPTYLYSAKLFRLCFDHANDISTYFQSICYGIISKSKLCVYHERISQCLEP</sequence>
<name>A0A1B0G7Z2_GLOMM</name>
<evidence type="ECO:0000256" key="1">
    <source>
        <dbReference type="PROSITE-ProRule" id="PRU00502"/>
    </source>
</evidence>
<dbReference type="STRING" id="37546.A0A1B0G7Z2"/>
<feature type="region of interest" description="Disordered" evidence="3">
    <location>
        <begin position="232"/>
        <end position="254"/>
    </location>
</feature>
<evidence type="ECO:0000256" key="3">
    <source>
        <dbReference type="SAM" id="MobiDB-lite"/>
    </source>
</evidence>
<feature type="domain" description="UBP-type" evidence="4">
    <location>
        <begin position="835"/>
        <end position="930"/>
    </location>
</feature>
<dbReference type="InterPro" id="IPR001607">
    <property type="entry name" value="Znf_UBP"/>
</dbReference>
<keyword evidence="6" id="KW-1185">Reference proteome</keyword>
<proteinExistence type="predicted"/>
<keyword evidence="1" id="KW-0862">Zinc</keyword>
<dbReference type="GO" id="GO:0007265">
    <property type="term" value="P:Ras protein signal transduction"/>
    <property type="evidence" value="ECO:0007669"/>
    <property type="project" value="TreeGrafter"/>
</dbReference>
<dbReference type="GO" id="GO:0016567">
    <property type="term" value="P:protein ubiquitination"/>
    <property type="evidence" value="ECO:0007669"/>
    <property type="project" value="TreeGrafter"/>
</dbReference>
<dbReference type="EnsemblMetazoa" id="GMOY009431-RA">
    <property type="protein sequence ID" value="GMOY009431-PA"/>
    <property type="gene ID" value="GMOY009431"/>
</dbReference>
<dbReference type="Gene3D" id="3.30.40.10">
    <property type="entry name" value="Zinc/RING finger domain, C3HC4 (zinc finger)"/>
    <property type="match status" value="1"/>
</dbReference>
<protein>
    <recommendedName>
        <fullName evidence="4">UBP-type domain-containing protein</fullName>
    </recommendedName>
</protein>
<evidence type="ECO:0000256" key="2">
    <source>
        <dbReference type="SAM" id="Coils"/>
    </source>
</evidence>
<dbReference type="GO" id="GO:0061630">
    <property type="term" value="F:ubiquitin protein ligase activity"/>
    <property type="evidence" value="ECO:0007669"/>
    <property type="project" value="TreeGrafter"/>
</dbReference>
<dbReference type="PANTHER" id="PTHR24007">
    <property type="entry name" value="BRCA1-ASSOCIATED PROTEIN"/>
    <property type="match status" value="1"/>
</dbReference>
<dbReference type="Pfam" id="PF02148">
    <property type="entry name" value="zf-UBP"/>
    <property type="match status" value="1"/>
</dbReference>
<reference evidence="5" key="1">
    <citation type="submission" date="2020-05" db="UniProtKB">
        <authorList>
            <consortium name="EnsemblMetazoa"/>
        </authorList>
    </citation>
    <scope>IDENTIFICATION</scope>
    <source>
        <strain evidence="5">Yale</strain>
    </source>
</reference>
<keyword evidence="1" id="KW-0479">Metal-binding</keyword>
<dbReference type="SUPFAM" id="SSF57850">
    <property type="entry name" value="RING/U-box"/>
    <property type="match status" value="1"/>
</dbReference>
<evidence type="ECO:0000313" key="5">
    <source>
        <dbReference type="EnsemblMetazoa" id="GMOY009431-PA"/>
    </source>
</evidence>
<feature type="compositionally biased region" description="Basic and acidic residues" evidence="3">
    <location>
        <begin position="323"/>
        <end position="332"/>
    </location>
</feature>
<dbReference type="GO" id="GO:0005737">
    <property type="term" value="C:cytoplasm"/>
    <property type="evidence" value="ECO:0007669"/>
    <property type="project" value="TreeGrafter"/>
</dbReference>
<dbReference type="PROSITE" id="PS50271">
    <property type="entry name" value="ZF_UBP"/>
    <property type="match status" value="1"/>
</dbReference>
<dbReference type="AlphaFoldDB" id="A0A1B0G7Z2"/>
<dbReference type="Proteomes" id="UP000092444">
    <property type="component" value="Unassembled WGS sequence"/>
</dbReference>
<evidence type="ECO:0000313" key="6">
    <source>
        <dbReference type="Proteomes" id="UP000092444"/>
    </source>
</evidence>
<accession>A0A1B0G7Z2</accession>
<dbReference type="VEuPathDB" id="VectorBase:GMOY009431"/>
<dbReference type="SMART" id="SM00290">
    <property type="entry name" value="ZnF_UBP"/>
    <property type="match status" value="1"/>
</dbReference>
<feature type="coiled-coil region" evidence="2">
    <location>
        <begin position="6"/>
        <end position="43"/>
    </location>
</feature>
<dbReference type="SUPFAM" id="SSF57997">
    <property type="entry name" value="Tropomyosin"/>
    <property type="match status" value="1"/>
</dbReference>
<dbReference type="PANTHER" id="PTHR24007:SF7">
    <property type="entry name" value="BRCA1-ASSOCIATED PROTEIN"/>
    <property type="match status" value="1"/>
</dbReference>
<dbReference type="InterPro" id="IPR013083">
    <property type="entry name" value="Znf_RING/FYVE/PHD"/>
</dbReference>
<dbReference type="EMBL" id="CCAG010010583">
    <property type="status" value="NOT_ANNOTATED_CDS"/>
    <property type="molecule type" value="Genomic_DNA"/>
</dbReference>
<dbReference type="GO" id="GO:0008270">
    <property type="term" value="F:zinc ion binding"/>
    <property type="evidence" value="ECO:0007669"/>
    <property type="project" value="UniProtKB-KW"/>
</dbReference>
<keyword evidence="2" id="KW-0175">Coiled coil</keyword>
<feature type="coiled-coil region" evidence="2">
    <location>
        <begin position="555"/>
        <end position="828"/>
    </location>
</feature>
<organism evidence="5 6">
    <name type="scientific">Glossina morsitans morsitans</name>
    <name type="common">Savannah tsetse fly</name>
    <dbReference type="NCBI Taxonomy" id="37546"/>
    <lineage>
        <taxon>Eukaryota</taxon>
        <taxon>Metazoa</taxon>
        <taxon>Ecdysozoa</taxon>
        <taxon>Arthropoda</taxon>
        <taxon>Hexapoda</taxon>
        <taxon>Insecta</taxon>
        <taxon>Pterygota</taxon>
        <taxon>Neoptera</taxon>
        <taxon>Endopterygota</taxon>
        <taxon>Diptera</taxon>
        <taxon>Brachycera</taxon>
        <taxon>Muscomorpha</taxon>
        <taxon>Hippoboscoidea</taxon>
        <taxon>Glossinidae</taxon>
        <taxon>Glossina</taxon>
    </lineage>
</organism>
<evidence type="ECO:0000259" key="4">
    <source>
        <dbReference type="PROSITE" id="PS50271"/>
    </source>
</evidence>
<feature type="region of interest" description="Disordered" evidence="3">
    <location>
        <begin position="321"/>
        <end position="341"/>
    </location>
</feature>